<dbReference type="AlphaFoldDB" id="A0A2K3NLU9"/>
<dbReference type="PANTHER" id="PTHR34367:SF1">
    <property type="entry name" value="OS04G0528600 PROTEIN"/>
    <property type="match status" value="1"/>
</dbReference>
<feature type="compositionally biased region" description="Polar residues" evidence="1">
    <location>
        <begin position="591"/>
        <end position="600"/>
    </location>
</feature>
<protein>
    <submittedName>
        <fullName evidence="2">Uncharacterized protein</fullName>
    </submittedName>
</protein>
<accession>A0A2K3NLU9</accession>
<dbReference type="PANTHER" id="PTHR34367">
    <property type="entry name" value="OS02G0734667 PROTEIN"/>
    <property type="match status" value="1"/>
</dbReference>
<evidence type="ECO:0000313" key="2">
    <source>
        <dbReference type="EMBL" id="PNY04007.1"/>
    </source>
</evidence>
<feature type="region of interest" description="Disordered" evidence="1">
    <location>
        <begin position="124"/>
        <end position="146"/>
    </location>
</feature>
<sequence>MGTCLSKKKESSTSTKSTITTSVEFEWKNNSSCKNGITVSKPEVKTQQEVKLKKENNKKHVDSVQEHKGQVKKEIFIIKHRKSHDDKDRNSSIEGSELMGMRTSSCTKEDVDAILIHCGRLSRNSSGKASSFREQRRRFSSSKRSNDFDNCDNDAICYEKDQKISGFYEDGDWKEPAEKFYQHLQSPRSLSMDRNRRRTPSREREQQQCSSSRERRISISPVRRCTDTTTTLNARNNTNTSSMPAKMVSVPATVTSLVMDKSYNNGCGGGESAAATAGIRRITVRRNVGSPRSQSPARANGNAVNQQQELSFSRNSSRKKEESPYRRNPLSELESNYLAIPHSTANSNSSWVQNRSKKEVETEDNQKPNASRSALDKCVDVNCKTKLQQDEDVKVKSSMIDNVVVKTMGPQVVENLKPHTLTRTRSSRRSRDLELDLSPEALSIPPQSYTSLLLEDIQNFHQKNTPSPPSPPVSLPACVARACSILEAVANLNSNTSSNLSGVGERRNPLGFQSSRNEYNVPLGTSNSYGKSVADTKAPIVESELIVYDDMVESSLHKFETMDKGGSNMEEQESSGSNSLTVSSAKLRRGISSSCEPSSTDSKDCWTVRTNNGREDGQKIPLGLEARVSPVARRANVDGAKRKLNSKKRVCDRQHDNETGRGRLGANNVLHMKPVVTAAAST</sequence>
<evidence type="ECO:0000256" key="1">
    <source>
        <dbReference type="SAM" id="MobiDB-lite"/>
    </source>
</evidence>
<dbReference type="EMBL" id="ASHM01000143">
    <property type="protein sequence ID" value="PNY04007.1"/>
    <property type="molecule type" value="Genomic_DNA"/>
</dbReference>
<feature type="region of interest" description="Disordered" evidence="1">
    <location>
        <begin position="562"/>
        <end position="603"/>
    </location>
</feature>
<feature type="compositionally biased region" description="Polar residues" evidence="1">
    <location>
        <begin position="343"/>
        <end position="354"/>
    </location>
</feature>
<feature type="compositionally biased region" description="Polar residues" evidence="1">
    <location>
        <begin position="290"/>
        <end position="315"/>
    </location>
</feature>
<feature type="compositionally biased region" description="Polar residues" evidence="1">
    <location>
        <begin position="574"/>
        <end position="584"/>
    </location>
</feature>
<name>A0A2K3NLU9_TRIPR</name>
<comment type="caution">
    <text evidence="2">The sequence shown here is derived from an EMBL/GenBank/DDBJ whole genome shotgun (WGS) entry which is preliminary data.</text>
</comment>
<feature type="region of interest" description="Disordered" evidence="1">
    <location>
        <begin position="182"/>
        <end position="222"/>
    </location>
</feature>
<feature type="compositionally biased region" description="Basic and acidic residues" evidence="1">
    <location>
        <begin position="356"/>
        <end position="366"/>
    </location>
</feature>
<organism evidence="2 3">
    <name type="scientific">Trifolium pratense</name>
    <name type="common">Red clover</name>
    <dbReference type="NCBI Taxonomy" id="57577"/>
    <lineage>
        <taxon>Eukaryota</taxon>
        <taxon>Viridiplantae</taxon>
        <taxon>Streptophyta</taxon>
        <taxon>Embryophyta</taxon>
        <taxon>Tracheophyta</taxon>
        <taxon>Spermatophyta</taxon>
        <taxon>Magnoliopsida</taxon>
        <taxon>eudicotyledons</taxon>
        <taxon>Gunneridae</taxon>
        <taxon>Pentapetalae</taxon>
        <taxon>rosids</taxon>
        <taxon>fabids</taxon>
        <taxon>Fabales</taxon>
        <taxon>Fabaceae</taxon>
        <taxon>Papilionoideae</taxon>
        <taxon>50 kb inversion clade</taxon>
        <taxon>NPAAA clade</taxon>
        <taxon>Hologalegina</taxon>
        <taxon>IRL clade</taxon>
        <taxon>Trifolieae</taxon>
        <taxon>Trifolium</taxon>
    </lineage>
</organism>
<feature type="compositionally biased region" description="Basic and acidic residues" evidence="1">
    <location>
        <begin position="200"/>
        <end position="217"/>
    </location>
</feature>
<feature type="region of interest" description="Disordered" evidence="1">
    <location>
        <begin position="286"/>
        <end position="373"/>
    </location>
</feature>
<reference evidence="2 3" key="2">
    <citation type="journal article" date="2017" name="Front. Plant Sci.">
        <title>Gene Classification and Mining of Molecular Markers Useful in Red Clover (Trifolium pratense) Breeding.</title>
        <authorList>
            <person name="Istvanek J."/>
            <person name="Dluhosova J."/>
            <person name="Dluhos P."/>
            <person name="Patkova L."/>
            <person name="Nedelnik J."/>
            <person name="Repkova J."/>
        </authorList>
    </citation>
    <scope>NUCLEOTIDE SEQUENCE [LARGE SCALE GENOMIC DNA]</scope>
    <source>
        <strain evidence="3">cv. Tatra</strain>
        <tissue evidence="2">Young leaves</tissue>
    </source>
</reference>
<dbReference type="STRING" id="57577.A0A2K3NLU9"/>
<dbReference type="InterPro" id="IPR040412">
    <property type="entry name" value="At1g65710-like"/>
</dbReference>
<reference evidence="2 3" key="1">
    <citation type="journal article" date="2014" name="Am. J. Bot.">
        <title>Genome assembly and annotation for red clover (Trifolium pratense; Fabaceae).</title>
        <authorList>
            <person name="Istvanek J."/>
            <person name="Jaros M."/>
            <person name="Krenek A."/>
            <person name="Repkova J."/>
        </authorList>
    </citation>
    <scope>NUCLEOTIDE SEQUENCE [LARGE SCALE GENOMIC DNA]</scope>
    <source>
        <strain evidence="3">cv. Tatra</strain>
        <tissue evidence="2">Young leaves</tissue>
    </source>
</reference>
<evidence type="ECO:0000313" key="3">
    <source>
        <dbReference type="Proteomes" id="UP000236291"/>
    </source>
</evidence>
<feature type="region of interest" description="Disordered" evidence="1">
    <location>
        <begin position="1"/>
        <end position="20"/>
    </location>
</feature>
<gene>
    <name evidence="2" type="ORF">L195_g000418</name>
</gene>
<proteinExistence type="predicted"/>
<dbReference type="ExpressionAtlas" id="A0A2K3NLU9">
    <property type="expression patterns" value="baseline"/>
</dbReference>
<dbReference type="Proteomes" id="UP000236291">
    <property type="component" value="Unassembled WGS sequence"/>
</dbReference>